<gene>
    <name evidence="2" type="ORF">LSAT_V11C300111920</name>
</gene>
<keyword evidence="1" id="KW-1133">Transmembrane helix</keyword>
<accession>A0A9R1W1J5</accession>
<keyword evidence="3" id="KW-1185">Reference proteome</keyword>
<dbReference type="Proteomes" id="UP000235145">
    <property type="component" value="Unassembled WGS sequence"/>
</dbReference>
<dbReference type="EMBL" id="NBSK02000003">
    <property type="protein sequence ID" value="KAJ0216646.1"/>
    <property type="molecule type" value="Genomic_DNA"/>
</dbReference>
<evidence type="ECO:0000313" key="3">
    <source>
        <dbReference type="Proteomes" id="UP000235145"/>
    </source>
</evidence>
<reference evidence="2 3" key="1">
    <citation type="journal article" date="2017" name="Nat. Commun.">
        <title>Genome assembly with in vitro proximity ligation data and whole-genome triplication in lettuce.</title>
        <authorList>
            <person name="Reyes-Chin-Wo S."/>
            <person name="Wang Z."/>
            <person name="Yang X."/>
            <person name="Kozik A."/>
            <person name="Arikit S."/>
            <person name="Song C."/>
            <person name="Xia L."/>
            <person name="Froenicke L."/>
            <person name="Lavelle D.O."/>
            <person name="Truco M.J."/>
            <person name="Xia R."/>
            <person name="Zhu S."/>
            <person name="Xu C."/>
            <person name="Xu H."/>
            <person name="Xu X."/>
            <person name="Cox K."/>
            <person name="Korf I."/>
            <person name="Meyers B.C."/>
            <person name="Michelmore R.W."/>
        </authorList>
    </citation>
    <scope>NUCLEOTIDE SEQUENCE [LARGE SCALE GENOMIC DNA]</scope>
    <source>
        <strain evidence="3">cv. Salinas</strain>
        <tissue evidence="2">Seedlings</tissue>
    </source>
</reference>
<evidence type="ECO:0000313" key="2">
    <source>
        <dbReference type="EMBL" id="KAJ0216646.1"/>
    </source>
</evidence>
<protein>
    <submittedName>
        <fullName evidence="2">Uncharacterized protein</fullName>
    </submittedName>
</protein>
<organism evidence="2 3">
    <name type="scientific">Lactuca sativa</name>
    <name type="common">Garden lettuce</name>
    <dbReference type="NCBI Taxonomy" id="4236"/>
    <lineage>
        <taxon>Eukaryota</taxon>
        <taxon>Viridiplantae</taxon>
        <taxon>Streptophyta</taxon>
        <taxon>Embryophyta</taxon>
        <taxon>Tracheophyta</taxon>
        <taxon>Spermatophyta</taxon>
        <taxon>Magnoliopsida</taxon>
        <taxon>eudicotyledons</taxon>
        <taxon>Gunneridae</taxon>
        <taxon>Pentapetalae</taxon>
        <taxon>asterids</taxon>
        <taxon>campanulids</taxon>
        <taxon>Asterales</taxon>
        <taxon>Asteraceae</taxon>
        <taxon>Cichorioideae</taxon>
        <taxon>Cichorieae</taxon>
        <taxon>Lactucinae</taxon>
        <taxon>Lactuca</taxon>
    </lineage>
</organism>
<sequence>MIEYLWRAKQPYNVFVAAELSACATLQNPTYLEVTAGRDAKNLNVSLSLSLSLVFSSNPCYMLIVFVCYVGQDRSLGLFFYD</sequence>
<dbReference type="AlphaFoldDB" id="A0A9R1W1J5"/>
<keyword evidence="1" id="KW-0472">Membrane</keyword>
<evidence type="ECO:0000256" key="1">
    <source>
        <dbReference type="SAM" id="Phobius"/>
    </source>
</evidence>
<keyword evidence="1" id="KW-0812">Transmembrane</keyword>
<comment type="caution">
    <text evidence="2">The sequence shown here is derived from an EMBL/GenBank/DDBJ whole genome shotgun (WGS) entry which is preliminary data.</text>
</comment>
<proteinExistence type="predicted"/>
<feature type="transmembrane region" description="Helical" evidence="1">
    <location>
        <begin position="49"/>
        <end position="70"/>
    </location>
</feature>
<name>A0A9R1W1J5_LACSA</name>